<evidence type="ECO:0000313" key="2">
    <source>
        <dbReference type="EMBL" id="KAF0930453.1"/>
    </source>
</evidence>
<dbReference type="PANTHER" id="PTHR36901">
    <property type="entry name" value="F-BOX DOMAIN CONTAINING PROTEIN, EXPRESSED-RELATED"/>
    <property type="match status" value="1"/>
</dbReference>
<comment type="caution">
    <text evidence="2">The sequence shown here is derived from an EMBL/GenBank/DDBJ whole genome shotgun (WGS) entry which is preliminary data.</text>
</comment>
<dbReference type="Proteomes" id="UP000479710">
    <property type="component" value="Unassembled WGS sequence"/>
</dbReference>
<proteinExistence type="predicted"/>
<reference evidence="2 3" key="1">
    <citation type="submission" date="2019-11" db="EMBL/GenBank/DDBJ databases">
        <title>Whole genome sequence of Oryza granulata.</title>
        <authorList>
            <person name="Li W."/>
        </authorList>
    </citation>
    <scope>NUCLEOTIDE SEQUENCE [LARGE SCALE GENOMIC DNA]</scope>
    <source>
        <strain evidence="3">cv. Menghai</strain>
        <tissue evidence="2">Leaf</tissue>
    </source>
</reference>
<dbReference type="EMBL" id="SPHZ02000002">
    <property type="protein sequence ID" value="KAF0930453.1"/>
    <property type="molecule type" value="Genomic_DNA"/>
</dbReference>
<evidence type="ECO:0000259" key="1">
    <source>
        <dbReference type="Pfam" id="PF03478"/>
    </source>
</evidence>
<dbReference type="PANTHER" id="PTHR36901:SF1">
    <property type="entry name" value="F-BOX DOMAIN CONTAINING PROTEIN, EXPRESSED"/>
    <property type="match status" value="1"/>
</dbReference>
<accession>A0A6G1F0Q0</accession>
<dbReference type="AlphaFoldDB" id="A0A6G1F0Q0"/>
<protein>
    <recommendedName>
        <fullName evidence="1">KIB1-4 beta-propeller domain-containing protein</fullName>
    </recommendedName>
</protein>
<feature type="domain" description="KIB1-4 beta-propeller" evidence="1">
    <location>
        <begin position="81"/>
        <end position="182"/>
    </location>
</feature>
<dbReference type="OrthoDB" id="600964at2759"/>
<keyword evidence="3" id="KW-1185">Reference proteome</keyword>
<dbReference type="InterPro" id="IPR005174">
    <property type="entry name" value="KIB1-4_b-propeller"/>
</dbReference>
<sequence>MVSWPRRPRRGVAHDVSGNSDWPSLSADLLRAQAPRGDRERVLFGAVCKEWGAATAAWPSRPWLVGSRADDRSGLSAATMSSFWLFQGERGLVPVITLFNPVTGRRIRLPPIGFFKRWHDVPTIVLSADPDTVEKWFAVAVGFPANCLACYSSATNEWTLISFNYAGYAGVEHYRGRFYMAFKS</sequence>
<name>A0A6G1F0Q0_9ORYZ</name>
<organism evidence="2 3">
    <name type="scientific">Oryza meyeriana var. granulata</name>
    <dbReference type="NCBI Taxonomy" id="110450"/>
    <lineage>
        <taxon>Eukaryota</taxon>
        <taxon>Viridiplantae</taxon>
        <taxon>Streptophyta</taxon>
        <taxon>Embryophyta</taxon>
        <taxon>Tracheophyta</taxon>
        <taxon>Spermatophyta</taxon>
        <taxon>Magnoliopsida</taxon>
        <taxon>Liliopsida</taxon>
        <taxon>Poales</taxon>
        <taxon>Poaceae</taxon>
        <taxon>BOP clade</taxon>
        <taxon>Oryzoideae</taxon>
        <taxon>Oryzeae</taxon>
        <taxon>Oryzinae</taxon>
        <taxon>Oryza</taxon>
        <taxon>Oryza meyeriana</taxon>
    </lineage>
</organism>
<dbReference type="Pfam" id="PF03478">
    <property type="entry name" value="Beta-prop_KIB1-4"/>
    <property type="match status" value="1"/>
</dbReference>
<gene>
    <name evidence="2" type="ORF">E2562_032882</name>
</gene>
<evidence type="ECO:0000313" key="3">
    <source>
        <dbReference type="Proteomes" id="UP000479710"/>
    </source>
</evidence>